<keyword evidence="3" id="KW-1185">Reference proteome</keyword>
<reference evidence="2 3" key="1">
    <citation type="submission" date="2023-05" db="EMBL/GenBank/DDBJ databases">
        <title>Sequencing and Assembly of Streptomyces sp. NP73.</title>
        <authorList>
            <person name="Konwar A.N."/>
            <person name="Saikia K."/>
            <person name="Thakur D."/>
        </authorList>
    </citation>
    <scope>NUCLEOTIDE SEQUENCE [LARGE SCALE GENOMIC DNA]</scope>
    <source>
        <strain evidence="2 3">NP73</strain>
    </source>
</reference>
<protein>
    <submittedName>
        <fullName evidence="2">Uncharacterized protein</fullName>
    </submittedName>
</protein>
<organism evidence="2 3">
    <name type="scientific">Streptomyces katrae</name>
    <dbReference type="NCBI Taxonomy" id="68223"/>
    <lineage>
        <taxon>Bacteria</taxon>
        <taxon>Bacillati</taxon>
        <taxon>Actinomycetota</taxon>
        <taxon>Actinomycetes</taxon>
        <taxon>Kitasatosporales</taxon>
        <taxon>Streptomycetaceae</taxon>
        <taxon>Streptomyces</taxon>
    </lineage>
</organism>
<comment type="caution">
    <text evidence="2">The sequence shown here is derived from an EMBL/GenBank/DDBJ whole genome shotgun (WGS) entry which is preliminary data.</text>
</comment>
<evidence type="ECO:0000313" key="2">
    <source>
        <dbReference type="EMBL" id="MDK9494360.1"/>
    </source>
</evidence>
<sequence length="119" mass="12279">MTEFVSAEALTRLTAVGDPQVRLMVALAALGADRTQIVGARSTGRRGEIALPESERATAAFAELQSLLGAANAQAVRRSGIRARAAHLTESLAADGGPPALHWHKPGDQPHGGATGHGR</sequence>
<proteinExistence type="predicted"/>
<dbReference type="Proteomes" id="UP001223390">
    <property type="component" value="Unassembled WGS sequence"/>
</dbReference>
<evidence type="ECO:0000256" key="1">
    <source>
        <dbReference type="SAM" id="MobiDB-lite"/>
    </source>
</evidence>
<feature type="region of interest" description="Disordered" evidence="1">
    <location>
        <begin position="90"/>
        <end position="119"/>
    </location>
</feature>
<name>A0ABT7GL99_9ACTN</name>
<evidence type="ECO:0000313" key="3">
    <source>
        <dbReference type="Proteomes" id="UP001223390"/>
    </source>
</evidence>
<gene>
    <name evidence="2" type="ORF">QEZ40_000232</name>
</gene>
<accession>A0ABT7GL99</accession>
<dbReference type="RefSeq" id="WP_285340246.1">
    <property type="nucleotide sequence ID" value="NZ_JASITI010000001.1"/>
</dbReference>
<dbReference type="EMBL" id="JASITI010000001">
    <property type="protein sequence ID" value="MDK9494360.1"/>
    <property type="molecule type" value="Genomic_DNA"/>
</dbReference>